<keyword evidence="1" id="KW-1133">Transmembrane helix</keyword>
<feature type="transmembrane region" description="Helical" evidence="1">
    <location>
        <begin position="84"/>
        <end position="103"/>
    </location>
</feature>
<dbReference type="STRING" id="244447.ENSCSEP00000012139"/>
<dbReference type="InterPro" id="IPR015359">
    <property type="entry name" value="PLC_EF-hand-like"/>
</dbReference>
<dbReference type="GO" id="GO:0035556">
    <property type="term" value="P:intracellular signal transduction"/>
    <property type="evidence" value="ECO:0007669"/>
    <property type="project" value="InterPro"/>
</dbReference>
<dbReference type="Gene3D" id="3.20.20.190">
    <property type="entry name" value="Phosphatidylinositol (PI) phosphodiesterase"/>
    <property type="match status" value="1"/>
</dbReference>
<feature type="domain" description="Phosphatidylinositol-specific phospholipase C X" evidence="2">
    <location>
        <begin position="53"/>
        <end position="86"/>
    </location>
</feature>
<dbReference type="GO" id="GO:0005886">
    <property type="term" value="C:plasma membrane"/>
    <property type="evidence" value="ECO:0007669"/>
    <property type="project" value="TreeGrafter"/>
</dbReference>
<dbReference type="GeneTree" id="ENSGT00940000158392"/>
<dbReference type="Pfam" id="PF09279">
    <property type="entry name" value="EF-hand_like"/>
    <property type="match status" value="1"/>
</dbReference>
<dbReference type="InterPro" id="IPR017946">
    <property type="entry name" value="PLC-like_Pdiesterase_TIM-brl"/>
</dbReference>
<evidence type="ECO:0000313" key="5">
    <source>
        <dbReference type="Proteomes" id="UP000265120"/>
    </source>
</evidence>
<name>A0A3P8VD61_CYNSE</name>
<protein>
    <recommendedName>
        <fullName evidence="6">Phosphatidylinositol-specific phospholipase C X domain-containing protein</fullName>
    </recommendedName>
</protein>
<organism evidence="4 5">
    <name type="scientific">Cynoglossus semilaevis</name>
    <name type="common">Tongue sole</name>
    <dbReference type="NCBI Taxonomy" id="244447"/>
    <lineage>
        <taxon>Eukaryota</taxon>
        <taxon>Metazoa</taxon>
        <taxon>Chordata</taxon>
        <taxon>Craniata</taxon>
        <taxon>Vertebrata</taxon>
        <taxon>Euteleostomi</taxon>
        <taxon>Actinopterygii</taxon>
        <taxon>Neopterygii</taxon>
        <taxon>Teleostei</taxon>
        <taxon>Neoteleostei</taxon>
        <taxon>Acanthomorphata</taxon>
        <taxon>Carangaria</taxon>
        <taxon>Pleuronectiformes</taxon>
        <taxon>Pleuronectoidei</taxon>
        <taxon>Cynoglossidae</taxon>
        <taxon>Cynoglossinae</taxon>
        <taxon>Cynoglossus</taxon>
    </lineage>
</organism>
<dbReference type="InterPro" id="IPR001192">
    <property type="entry name" value="PI-PLC_fam"/>
</dbReference>
<dbReference type="PANTHER" id="PTHR10336:SF210">
    <property type="entry name" value="1-PHOSPHATIDYLINOSITOL 4,5-BISPHOSPHATE PHOSPHODIESTERASE DELTA-1"/>
    <property type="match status" value="1"/>
</dbReference>
<sequence length="114" mass="13114">QAVDYSHTIVSTTPCCLPVKTKRLLSKDGFLMYLQDPETAVLNPDHRDVYQDMTKPLNHYFISSSHNTYLMEDQLKGPSKRSNLIRSIFVMIIILTTFSHNYFACLDCLLITIL</sequence>
<evidence type="ECO:0000259" key="2">
    <source>
        <dbReference type="Pfam" id="PF00388"/>
    </source>
</evidence>
<dbReference type="Ensembl" id="ENSCSET00000012282.1">
    <property type="protein sequence ID" value="ENSCSEP00000012139.1"/>
    <property type="gene ID" value="ENSCSEG00000007834.1"/>
</dbReference>
<keyword evidence="1" id="KW-0472">Membrane</keyword>
<dbReference type="InterPro" id="IPR011992">
    <property type="entry name" value="EF-hand-dom_pair"/>
</dbReference>
<dbReference type="GO" id="GO:0006629">
    <property type="term" value="P:lipid metabolic process"/>
    <property type="evidence" value="ECO:0007669"/>
    <property type="project" value="InterPro"/>
</dbReference>
<evidence type="ECO:0000259" key="3">
    <source>
        <dbReference type="Pfam" id="PF09279"/>
    </source>
</evidence>
<dbReference type="AlphaFoldDB" id="A0A3P8VD61"/>
<evidence type="ECO:0008006" key="6">
    <source>
        <dbReference type="Google" id="ProtNLM"/>
    </source>
</evidence>
<dbReference type="PROSITE" id="PS50007">
    <property type="entry name" value="PIPLC_X_DOMAIN"/>
    <property type="match status" value="1"/>
</dbReference>
<dbReference type="SUPFAM" id="SSF47473">
    <property type="entry name" value="EF-hand"/>
    <property type="match status" value="1"/>
</dbReference>
<dbReference type="PANTHER" id="PTHR10336">
    <property type="entry name" value="PHOSPHOINOSITIDE-SPECIFIC PHOSPHOLIPASE C FAMILY PROTEIN"/>
    <property type="match status" value="1"/>
</dbReference>
<dbReference type="InterPro" id="IPR000909">
    <property type="entry name" value="PLipase_C_PInositol-sp_X_dom"/>
</dbReference>
<reference evidence="4" key="1">
    <citation type="submission" date="2025-08" db="UniProtKB">
        <authorList>
            <consortium name="Ensembl"/>
        </authorList>
    </citation>
    <scope>IDENTIFICATION</scope>
</reference>
<dbReference type="InParanoid" id="A0A3P8VD61"/>
<dbReference type="Proteomes" id="UP000265120">
    <property type="component" value="Unassembled WGS sequence"/>
</dbReference>
<evidence type="ECO:0000256" key="1">
    <source>
        <dbReference type="SAM" id="Phobius"/>
    </source>
</evidence>
<dbReference type="SUPFAM" id="SSF51695">
    <property type="entry name" value="PLC-like phosphodiesterases"/>
    <property type="match status" value="1"/>
</dbReference>
<dbReference type="Pfam" id="PF00388">
    <property type="entry name" value="PI-PLC-X"/>
    <property type="match status" value="1"/>
</dbReference>
<proteinExistence type="predicted"/>
<keyword evidence="1" id="KW-0812">Transmembrane</keyword>
<keyword evidence="5" id="KW-1185">Reference proteome</keyword>
<feature type="domain" description="Phosphoinositide-specific phospholipase C EF-hand-like" evidence="3">
    <location>
        <begin position="19"/>
        <end position="44"/>
    </location>
</feature>
<dbReference type="GO" id="GO:0004435">
    <property type="term" value="F:phosphatidylinositol-4,5-bisphosphate phospholipase C activity"/>
    <property type="evidence" value="ECO:0007669"/>
    <property type="project" value="TreeGrafter"/>
</dbReference>
<evidence type="ECO:0000313" key="4">
    <source>
        <dbReference type="Ensembl" id="ENSCSEP00000012139.1"/>
    </source>
</evidence>
<accession>A0A3P8VD61</accession>
<reference evidence="4" key="2">
    <citation type="submission" date="2025-09" db="UniProtKB">
        <authorList>
            <consortium name="Ensembl"/>
        </authorList>
    </citation>
    <scope>IDENTIFICATION</scope>
</reference>